<keyword evidence="1" id="KW-0217">Developmental protein</keyword>
<dbReference type="AlphaFoldDB" id="A0AAV2STS2"/>
<evidence type="ECO:0000256" key="6">
    <source>
        <dbReference type="SAM" id="MobiDB-lite"/>
    </source>
</evidence>
<dbReference type="GO" id="GO:0045476">
    <property type="term" value="P:nurse cell apoptotic process"/>
    <property type="evidence" value="ECO:0007669"/>
    <property type="project" value="UniProtKB-ARBA"/>
</dbReference>
<evidence type="ECO:0000259" key="7">
    <source>
        <dbReference type="PROSITE" id="PS50097"/>
    </source>
</evidence>
<dbReference type="PANTHER" id="PTHR23110:SF111">
    <property type="entry name" value="LONGITUDINALS LACKING PROTEIN, ISOFORMS F_I_K_T"/>
    <property type="match status" value="1"/>
</dbReference>
<feature type="domain" description="BTB" evidence="7">
    <location>
        <begin position="31"/>
        <end position="96"/>
    </location>
</feature>
<dbReference type="GO" id="GO:0035167">
    <property type="term" value="P:larval lymph gland hemopoiesis"/>
    <property type="evidence" value="ECO:0007669"/>
    <property type="project" value="UniProtKB-ARBA"/>
</dbReference>
<keyword evidence="4" id="KW-0539">Nucleus</keyword>
<protein>
    <recommendedName>
        <fullName evidence="7">BTB domain-containing protein</fullName>
    </recommendedName>
</protein>
<proteinExistence type="predicted"/>
<dbReference type="CDD" id="cd18315">
    <property type="entry name" value="BTB_POZ_BAB-like"/>
    <property type="match status" value="1"/>
</dbReference>
<dbReference type="SMART" id="SM00225">
    <property type="entry name" value="BTB"/>
    <property type="match status" value="1"/>
</dbReference>
<gene>
    <name evidence="8" type="ORF">MNOR_LOCUS40226</name>
</gene>
<accession>A0AAV2STS2</accession>
<feature type="region of interest" description="Disordered" evidence="6">
    <location>
        <begin position="208"/>
        <end position="229"/>
    </location>
</feature>
<keyword evidence="9" id="KW-1185">Reference proteome</keyword>
<evidence type="ECO:0000256" key="4">
    <source>
        <dbReference type="ARBA" id="ARBA00023242"/>
    </source>
</evidence>
<dbReference type="GO" id="GO:0007526">
    <property type="term" value="P:larval somatic muscle development"/>
    <property type="evidence" value="ECO:0007669"/>
    <property type="project" value="UniProtKB-ARBA"/>
</dbReference>
<evidence type="ECO:0000313" key="8">
    <source>
        <dbReference type="EMBL" id="CAL4236513.1"/>
    </source>
</evidence>
<dbReference type="Gene3D" id="3.30.710.10">
    <property type="entry name" value="Potassium Channel Kv1.1, Chain A"/>
    <property type="match status" value="1"/>
</dbReference>
<keyword evidence="2" id="KW-0221">Differentiation</keyword>
<feature type="region of interest" description="Disordered" evidence="6">
    <location>
        <begin position="120"/>
        <end position="167"/>
    </location>
</feature>
<feature type="region of interest" description="Disordered" evidence="6">
    <location>
        <begin position="254"/>
        <end position="283"/>
    </location>
</feature>
<sequence length="283" mass="31531">MEDGLLSLKWNNHKATFFEILKILREKSNFTDATLAVEGKFYPVHKLVMSTCSEYFSDIFERTLCKSPVVVLKDVRSHDIEALLDYMYLGEVNVNQNDLSSLIKTAECLRIKGLAVPDEDPTKVHKNLTGSHDKAGMVSPPLKRQRHDSDTKFPQAVAPDSSPQESATAFVNPAQIPSIPAHSAIITEPDELPIEKIEMDDAEYQDYGSEFSKPENEPENYDSTSYTGPSLQHNVKLWDEGQYKYSVFLNHDKESTLGEGQTGESEGEGEGPISSSENNALIS</sequence>
<feature type="non-terminal residue" evidence="8">
    <location>
        <position position="283"/>
    </location>
</feature>
<evidence type="ECO:0000256" key="1">
    <source>
        <dbReference type="ARBA" id="ARBA00022473"/>
    </source>
</evidence>
<organism evidence="8 9">
    <name type="scientific">Meganyctiphanes norvegica</name>
    <name type="common">Northern krill</name>
    <name type="synonym">Thysanopoda norvegica</name>
    <dbReference type="NCBI Taxonomy" id="48144"/>
    <lineage>
        <taxon>Eukaryota</taxon>
        <taxon>Metazoa</taxon>
        <taxon>Ecdysozoa</taxon>
        <taxon>Arthropoda</taxon>
        <taxon>Crustacea</taxon>
        <taxon>Multicrustacea</taxon>
        <taxon>Malacostraca</taxon>
        <taxon>Eumalacostraca</taxon>
        <taxon>Eucarida</taxon>
        <taxon>Euphausiacea</taxon>
        <taxon>Euphausiidae</taxon>
        <taxon>Meganyctiphanes</taxon>
    </lineage>
</organism>
<evidence type="ECO:0000256" key="3">
    <source>
        <dbReference type="ARBA" id="ARBA00022902"/>
    </source>
</evidence>
<evidence type="ECO:0000313" key="9">
    <source>
        <dbReference type="Proteomes" id="UP001497623"/>
    </source>
</evidence>
<evidence type="ECO:0000256" key="5">
    <source>
        <dbReference type="ARBA" id="ARBA00037382"/>
    </source>
</evidence>
<evidence type="ECO:0000256" key="2">
    <source>
        <dbReference type="ARBA" id="ARBA00022782"/>
    </source>
</evidence>
<dbReference type="PROSITE" id="PS50097">
    <property type="entry name" value="BTB"/>
    <property type="match status" value="1"/>
</dbReference>
<dbReference type="InterPro" id="IPR051095">
    <property type="entry name" value="Dros_DevTransReg"/>
</dbReference>
<comment type="caution">
    <text evidence="8">The sequence shown here is derived from an EMBL/GenBank/DDBJ whole genome shotgun (WGS) entry which is preliminary data.</text>
</comment>
<dbReference type="PANTHER" id="PTHR23110">
    <property type="entry name" value="BTB DOMAIN TRANSCRIPTION FACTOR"/>
    <property type="match status" value="1"/>
</dbReference>
<dbReference type="GO" id="GO:0048813">
    <property type="term" value="P:dendrite morphogenesis"/>
    <property type="evidence" value="ECO:0007669"/>
    <property type="project" value="UniProtKB-ARBA"/>
</dbReference>
<dbReference type="GO" id="GO:0016199">
    <property type="term" value="P:axon midline choice point recognition"/>
    <property type="evidence" value="ECO:0007669"/>
    <property type="project" value="UniProtKB-ARBA"/>
</dbReference>
<dbReference type="GO" id="GO:0006357">
    <property type="term" value="P:regulation of transcription by RNA polymerase II"/>
    <property type="evidence" value="ECO:0007669"/>
    <property type="project" value="TreeGrafter"/>
</dbReference>
<reference evidence="8 9" key="1">
    <citation type="submission" date="2024-05" db="EMBL/GenBank/DDBJ databases">
        <authorList>
            <person name="Wallberg A."/>
        </authorList>
    </citation>
    <scope>NUCLEOTIDE SEQUENCE [LARGE SCALE GENOMIC DNA]</scope>
</reference>
<keyword evidence="3" id="KW-0524">Neurogenesis</keyword>
<dbReference type="GO" id="GO:0045467">
    <property type="term" value="P:R7 cell development"/>
    <property type="evidence" value="ECO:0007669"/>
    <property type="project" value="UniProtKB-ARBA"/>
</dbReference>
<dbReference type="Pfam" id="PF00651">
    <property type="entry name" value="BTB"/>
    <property type="match status" value="1"/>
</dbReference>
<comment type="function">
    <text evidence="5">Putative transcription factor required for axon growth and guidance in the central and peripheral nervous systems. Repels CNS axons away from the midline by promoting the expression of the midline repellent sli and its receptor robo.</text>
</comment>
<dbReference type="GO" id="GO:0005634">
    <property type="term" value="C:nucleus"/>
    <property type="evidence" value="ECO:0007669"/>
    <property type="project" value="TreeGrafter"/>
</dbReference>
<dbReference type="GO" id="GO:0007464">
    <property type="term" value="P:R3/R4 cell fate commitment"/>
    <property type="evidence" value="ECO:0007669"/>
    <property type="project" value="UniProtKB-ARBA"/>
</dbReference>
<dbReference type="InterPro" id="IPR000210">
    <property type="entry name" value="BTB/POZ_dom"/>
</dbReference>
<name>A0AAV2STS2_MEGNR</name>
<dbReference type="SUPFAM" id="SSF54695">
    <property type="entry name" value="POZ domain"/>
    <property type="match status" value="1"/>
</dbReference>
<dbReference type="InterPro" id="IPR011333">
    <property type="entry name" value="SKP1/BTB/POZ_sf"/>
</dbReference>
<dbReference type="EMBL" id="CAXKWB010118404">
    <property type="protein sequence ID" value="CAL4236513.1"/>
    <property type="molecule type" value="Genomic_DNA"/>
</dbReference>
<dbReference type="Proteomes" id="UP001497623">
    <property type="component" value="Unassembled WGS sequence"/>
</dbReference>
<dbReference type="GO" id="GO:0008406">
    <property type="term" value="P:gonad development"/>
    <property type="evidence" value="ECO:0007669"/>
    <property type="project" value="UniProtKB-ARBA"/>
</dbReference>